<feature type="transmembrane region" description="Helical" evidence="1">
    <location>
        <begin position="6"/>
        <end position="29"/>
    </location>
</feature>
<comment type="caution">
    <text evidence="2">The sequence shown here is derived from an EMBL/GenBank/DDBJ whole genome shotgun (WGS) entry which is preliminary data.</text>
</comment>
<evidence type="ECO:0000256" key="1">
    <source>
        <dbReference type="SAM" id="Phobius"/>
    </source>
</evidence>
<reference evidence="2 3" key="1">
    <citation type="submission" date="2020-07" db="EMBL/GenBank/DDBJ databases">
        <title>Sequencing the genomes of 1000 actinobacteria strains.</title>
        <authorList>
            <person name="Klenk H.-P."/>
        </authorList>
    </citation>
    <scope>NUCLEOTIDE SEQUENCE [LARGE SCALE GENOMIC DNA]</scope>
    <source>
        <strain evidence="2 3">DSM 15166</strain>
    </source>
</reference>
<accession>A0A853DJS4</accession>
<dbReference type="AlphaFoldDB" id="A0A853DJS4"/>
<proteinExistence type="predicted"/>
<feature type="transmembrane region" description="Helical" evidence="1">
    <location>
        <begin position="61"/>
        <end position="86"/>
    </location>
</feature>
<evidence type="ECO:0000313" key="2">
    <source>
        <dbReference type="EMBL" id="NYK09472.1"/>
    </source>
</evidence>
<protein>
    <submittedName>
        <fullName evidence="2">Uncharacterized protein</fullName>
    </submittedName>
</protein>
<keyword evidence="1" id="KW-0472">Membrane</keyword>
<sequence>MSAVDIGHWVGALIVGPFLFVIGLICVVFRQQMARNAQRGADEVAKEDLPRWIRSGNWSPASATAFLVTGIVMMVVSALVFLYALLHVV</sequence>
<name>A0A853DJS4_9MICO</name>
<evidence type="ECO:0000313" key="3">
    <source>
        <dbReference type="Proteomes" id="UP000521075"/>
    </source>
</evidence>
<keyword evidence="3" id="KW-1185">Reference proteome</keyword>
<keyword evidence="1" id="KW-0812">Transmembrane</keyword>
<dbReference type="EMBL" id="JACCHJ010000001">
    <property type="protein sequence ID" value="NYK09472.1"/>
    <property type="molecule type" value="Genomic_DNA"/>
</dbReference>
<organism evidence="2 3">
    <name type="scientific">Leifsonia naganoensis</name>
    <dbReference type="NCBI Taxonomy" id="150025"/>
    <lineage>
        <taxon>Bacteria</taxon>
        <taxon>Bacillati</taxon>
        <taxon>Actinomycetota</taxon>
        <taxon>Actinomycetes</taxon>
        <taxon>Micrococcales</taxon>
        <taxon>Microbacteriaceae</taxon>
        <taxon>Leifsonia</taxon>
    </lineage>
</organism>
<dbReference type="RefSeq" id="WP_179700434.1">
    <property type="nucleotide sequence ID" value="NZ_BAAAHA010000003.1"/>
</dbReference>
<gene>
    <name evidence="2" type="ORF">HNR14_001353</name>
</gene>
<keyword evidence="1" id="KW-1133">Transmembrane helix</keyword>
<dbReference type="Proteomes" id="UP000521075">
    <property type="component" value="Unassembled WGS sequence"/>
</dbReference>